<protein>
    <submittedName>
        <fullName evidence="5">Developmentally-regulated GTP-binding protein 2</fullName>
    </submittedName>
</protein>
<dbReference type="FunFam" id="3.40.50.300:FF:000740">
    <property type="entry name" value="Putative GTP-binding protein 1"/>
    <property type="match status" value="1"/>
</dbReference>
<dbReference type="PROSITE" id="PS51710">
    <property type="entry name" value="G_OBG"/>
    <property type="match status" value="1"/>
</dbReference>
<reference evidence="5" key="1">
    <citation type="submission" date="2020-05" db="EMBL/GenBank/DDBJ databases">
        <title>Phylogenomic resolution of chytrid fungi.</title>
        <authorList>
            <person name="Stajich J.E."/>
            <person name="Amses K."/>
            <person name="Simmons R."/>
            <person name="Seto K."/>
            <person name="Myers J."/>
            <person name="Bonds A."/>
            <person name="Quandt C.A."/>
            <person name="Barry K."/>
            <person name="Liu P."/>
            <person name="Grigoriev I."/>
            <person name="Longcore J.E."/>
            <person name="James T.Y."/>
        </authorList>
    </citation>
    <scope>NUCLEOTIDE SEQUENCE</scope>
    <source>
        <strain evidence="5">JEL0318</strain>
    </source>
</reference>
<dbReference type="Pfam" id="PF02824">
    <property type="entry name" value="TGS"/>
    <property type="match status" value="1"/>
</dbReference>
<sequence length="365" mass="40749">MGITEKIAEIEREIARTQKNKATEYHLGLLKAKLARYRVMLLEPTGKSGPKGVGFDVVRSGDARVALIGFPSVGKSTLLSKTTGTTSEAAAYEFTTLTCIPGKINYNGAQIQLLDLPGIIEGAAQGKGRGRQVIAVAKTADLILMMLDATKGPRQRELLELELEAVGIRINTHRPNIYFKVKKGGGISFNATCKLTWLNEKMVYNILHDYKIHNAEVLVREDATVDQFIDVVLGTRKYIRCLYCYNKIDQISIEEVDQLARQDHTVVVSCESDLNIEYLVDQMWHYLDLIRVYTKPRGQAPDFDGGLILKRGTTVEGVCKAIHKSLVDEFSYALVWGTSTKHSPQRVGINHVIENEDVVQIMKKK</sequence>
<dbReference type="GO" id="GO:0005525">
    <property type="term" value="F:GTP binding"/>
    <property type="evidence" value="ECO:0007669"/>
    <property type="project" value="UniProtKB-KW"/>
</dbReference>
<evidence type="ECO:0000256" key="1">
    <source>
        <dbReference type="ARBA" id="ARBA00022741"/>
    </source>
</evidence>
<evidence type="ECO:0000259" key="3">
    <source>
        <dbReference type="PROSITE" id="PS51710"/>
    </source>
</evidence>
<dbReference type="Proteomes" id="UP001212841">
    <property type="component" value="Unassembled WGS sequence"/>
</dbReference>
<dbReference type="PROSITE" id="PS51880">
    <property type="entry name" value="TGS"/>
    <property type="match status" value="1"/>
</dbReference>
<dbReference type="PANTHER" id="PTHR43127">
    <property type="entry name" value="DEVELOPMENTALLY-REGULATED GTP-BINDING PROTEIN 2"/>
    <property type="match status" value="1"/>
</dbReference>
<proteinExistence type="predicted"/>
<dbReference type="GO" id="GO:0003924">
    <property type="term" value="F:GTPase activity"/>
    <property type="evidence" value="ECO:0007669"/>
    <property type="project" value="InterPro"/>
</dbReference>
<organism evidence="5 6">
    <name type="scientific">Rhizophlyctis rosea</name>
    <dbReference type="NCBI Taxonomy" id="64517"/>
    <lineage>
        <taxon>Eukaryota</taxon>
        <taxon>Fungi</taxon>
        <taxon>Fungi incertae sedis</taxon>
        <taxon>Chytridiomycota</taxon>
        <taxon>Chytridiomycota incertae sedis</taxon>
        <taxon>Chytridiomycetes</taxon>
        <taxon>Rhizophlyctidales</taxon>
        <taxon>Rhizophlyctidaceae</taxon>
        <taxon>Rhizophlyctis</taxon>
    </lineage>
</organism>
<dbReference type="InterPro" id="IPR004095">
    <property type="entry name" value="TGS"/>
</dbReference>
<gene>
    <name evidence="5" type="primary">DRG2</name>
    <name evidence="5" type="ORF">HK097_005926</name>
</gene>
<comment type="caution">
    <text evidence="5">The sequence shown here is derived from an EMBL/GenBank/DDBJ whole genome shotgun (WGS) entry which is preliminary data.</text>
</comment>
<dbReference type="CDD" id="cd01896">
    <property type="entry name" value="DRG"/>
    <property type="match status" value="1"/>
</dbReference>
<dbReference type="AlphaFoldDB" id="A0AAD5SD56"/>
<accession>A0AAD5SD56</accession>
<dbReference type="InterPro" id="IPR045001">
    <property type="entry name" value="DRG"/>
</dbReference>
<dbReference type="Gene3D" id="3.10.20.30">
    <property type="match status" value="1"/>
</dbReference>
<dbReference type="PROSITE" id="PS00905">
    <property type="entry name" value="GTP1_OBG"/>
    <property type="match status" value="1"/>
</dbReference>
<keyword evidence="1" id="KW-0547">Nucleotide-binding</keyword>
<feature type="domain" description="TGS" evidence="4">
    <location>
        <begin position="288"/>
        <end position="363"/>
    </location>
</feature>
<dbReference type="InterPro" id="IPR012675">
    <property type="entry name" value="Beta-grasp_dom_sf"/>
</dbReference>
<dbReference type="InterPro" id="IPR012676">
    <property type="entry name" value="TGS-like"/>
</dbReference>
<dbReference type="InterPro" id="IPR006073">
    <property type="entry name" value="GTP-bd"/>
</dbReference>
<name>A0AAD5SD56_9FUNG</name>
<dbReference type="InterPro" id="IPR027417">
    <property type="entry name" value="P-loop_NTPase"/>
</dbReference>
<keyword evidence="6" id="KW-1185">Reference proteome</keyword>
<dbReference type="PRINTS" id="PR00326">
    <property type="entry name" value="GTP1OBG"/>
</dbReference>
<evidence type="ECO:0000313" key="6">
    <source>
        <dbReference type="Proteomes" id="UP001212841"/>
    </source>
</evidence>
<dbReference type="Gene3D" id="6.10.140.1070">
    <property type="match status" value="2"/>
</dbReference>
<dbReference type="Pfam" id="PF16897">
    <property type="entry name" value="MMR_HSR1_Xtn"/>
    <property type="match status" value="1"/>
</dbReference>
<dbReference type="SUPFAM" id="SSF81271">
    <property type="entry name" value="TGS-like"/>
    <property type="match status" value="1"/>
</dbReference>
<dbReference type="SUPFAM" id="SSF52540">
    <property type="entry name" value="P-loop containing nucleoside triphosphate hydrolases"/>
    <property type="match status" value="1"/>
</dbReference>
<dbReference type="Pfam" id="PF01926">
    <property type="entry name" value="MMR_HSR1"/>
    <property type="match status" value="1"/>
</dbReference>
<evidence type="ECO:0000256" key="2">
    <source>
        <dbReference type="ARBA" id="ARBA00023134"/>
    </source>
</evidence>
<dbReference type="EMBL" id="JADGJD010000278">
    <property type="protein sequence ID" value="KAJ3052649.1"/>
    <property type="molecule type" value="Genomic_DNA"/>
</dbReference>
<dbReference type="GO" id="GO:1903833">
    <property type="term" value="P:positive regulation of cellular response to amino acid starvation"/>
    <property type="evidence" value="ECO:0007669"/>
    <property type="project" value="UniProtKB-ARBA"/>
</dbReference>
<dbReference type="InterPro" id="IPR005225">
    <property type="entry name" value="Small_GTP-bd"/>
</dbReference>
<dbReference type="InterPro" id="IPR031167">
    <property type="entry name" value="G_OBG"/>
</dbReference>
<keyword evidence="2" id="KW-0342">GTP-binding</keyword>
<evidence type="ECO:0000313" key="5">
    <source>
        <dbReference type="EMBL" id="KAJ3052649.1"/>
    </source>
</evidence>
<evidence type="ECO:0000259" key="4">
    <source>
        <dbReference type="PROSITE" id="PS51880"/>
    </source>
</evidence>
<dbReference type="InterPro" id="IPR006074">
    <property type="entry name" value="GTP1-OBG_CS"/>
</dbReference>
<dbReference type="NCBIfam" id="TIGR00231">
    <property type="entry name" value="small_GTP"/>
    <property type="match status" value="1"/>
</dbReference>
<feature type="domain" description="OBG-type G" evidence="3">
    <location>
        <begin position="63"/>
        <end position="288"/>
    </location>
</feature>
<dbReference type="FunFam" id="3.10.20.30:FF:000003">
    <property type="entry name" value="Developmentally-regulated GTP-binding protein 1"/>
    <property type="match status" value="1"/>
</dbReference>
<dbReference type="InterPro" id="IPR031662">
    <property type="entry name" value="GTP-binding_2"/>
</dbReference>